<feature type="compositionally biased region" description="Basic and acidic residues" evidence="2">
    <location>
        <begin position="209"/>
        <end position="224"/>
    </location>
</feature>
<sequence>MTVDDCDGGELIIAACEGSVFLRNCKNMTVHVACKQLRTRDCENVELHIFTTTDPVVEMSHHMTFRPFHLRLPGLQQSFKAARLDPRLNRFVHVYDFTADEPGLPKPHFTVLFPEHAVAMEDRYADKGALECPPEIEDLVALRLMPASSSESGQNKSYDIKKGAAVWAAAGAAEAAASDGDESVEDVQSSDSEPASSEERGAAPAVVPKVEKGADAAPAKDHKTTGGLDDEDYSSFDEDSADSHNSDDKYDVDEDDDDS</sequence>
<feature type="compositionally biased region" description="Acidic residues" evidence="2">
    <location>
        <begin position="228"/>
        <end position="240"/>
    </location>
</feature>
<dbReference type="InterPro" id="IPR017901">
    <property type="entry name" value="C-CAP_CF_C-like"/>
</dbReference>
<dbReference type="GO" id="GO:0005929">
    <property type="term" value="C:cilium"/>
    <property type="evidence" value="ECO:0007669"/>
    <property type="project" value="TreeGrafter"/>
</dbReference>
<organism evidence="4 5">
    <name type="scientific">Strigomonas culicis</name>
    <dbReference type="NCBI Taxonomy" id="28005"/>
    <lineage>
        <taxon>Eukaryota</taxon>
        <taxon>Discoba</taxon>
        <taxon>Euglenozoa</taxon>
        <taxon>Kinetoplastea</taxon>
        <taxon>Metakinetoplastina</taxon>
        <taxon>Trypanosomatida</taxon>
        <taxon>Trypanosomatidae</taxon>
        <taxon>Strigomonadinae</taxon>
        <taxon>Strigomonas</taxon>
    </lineage>
</organism>
<accession>S9V2V6</accession>
<feature type="region of interest" description="Disordered" evidence="2">
    <location>
        <begin position="177"/>
        <end position="259"/>
    </location>
</feature>
<name>S9V2V6_9TRYP</name>
<comment type="similarity">
    <text evidence="1">Belongs to the TBCC family.</text>
</comment>
<comment type="caution">
    <text evidence="4">The sequence shown here is derived from an EMBL/GenBank/DDBJ whole genome shotgun (WGS) entry which is preliminary data.</text>
</comment>
<dbReference type="PANTHER" id="PTHR15440:SF0">
    <property type="entry name" value="PROTEIN XRP2"/>
    <property type="match status" value="1"/>
</dbReference>
<protein>
    <recommendedName>
        <fullName evidence="3">C-CAP/cofactor C-like domain-containing protein</fullName>
    </recommendedName>
</protein>
<dbReference type="OrthoDB" id="194775at2759"/>
<dbReference type="EMBL" id="ATMH01008639">
    <property type="protein sequence ID" value="EPY21241.1"/>
    <property type="molecule type" value="Genomic_DNA"/>
</dbReference>
<dbReference type="InterPro" id="IPR012945">
    <property type="entry name" value="Tubulin-bd_cofactor_C_dom"/>
</dbReference>
<keyword evidence="5" id="KW-1185">Reference proteome</keyword>
<dbReference type="GO" id="GO:0005096">
    <property type="term" value="F:GTPase activator activity"/>
    <property type="evidence" value="ECO:0007669"/>
    <property type="project" value="InterPro"/>
</dbReference>
<dbReference type="Pfam" id="PF07986">
    <property type="entry name" value="TBCC"/>
    <property type="match status" value="1"/>
</dbReference>
<dbReference type="AlphaFoldDB" id="S9V2V6"/>
<evidence type="ECO:0000256" key="2">
    <source>
        <dbReference type="SAM" id="MobiDB-lite"/>
    </source>
</evidence>
<dbReference type="PANTHER" id="PTHR15440">
    <property type="entry name" value="XRP2 PROTEIN"/>
    <property type="match status" value="1"/>
</dbReference>
<evidence type="ECO:0000256" key="1">
    <source>
        <dbReference type="ARBA" id="ARBA00008848"/>
    </source>
</evidence>
<dbReference type="Gene3D" id="2.160.20.70">
    <property type="match status" value="1"/>
</dbReference>
<evidence type="ECO:0000259" key="3">
    <source>
        <dbReference type="PROSITE" id="PS51329"/>
    </source>
</evidence>
<evidence type="ECO:0000313" key="4">
    <source>
        <dbReference type="EMBL" id="EPY21241.1"/>
    </source>
</evidence>
<dbReference type="GO" id="GO:0006892">
    <property type="term" value="P:post-Golgi vesicle-mediated transport"/>
    <property type="evidence" value="ECO:0007669"/>
    <property type="project" value="TreeGrafter"/>
</dbReference>
<dbReference type="Proteomes" id="UP000015354">
    <property type="component" value="Unassembled WGS sequence"/>
</dbReference>
<dbReference type="PROSITE" id="PS51329">
    <property type="entry name" value="C_CAP_COFACTOR_C"/>
    <property type="match status" value="1"/>
</dbReference>
<evidence type="ECO:0000313" key="5">
    <source>
        <dbReference type="Proteomes" id="UP000015354"/>
    </source>
</evidence>
<dbReference type="GO" id="GO:1990075">
    <property type="term" value="C:periciliary membrane compartment"/>
    <property type="evidence" value="ECO:0007669"/>
    <property type="project" value="TreeGrafter"/>
</dbReference>
<dbReference type="InterPro" id="IPR039093">
    <property type="entry name" value="XRP2"/>
</dbReference>
<feature type="compositionally biased region" description="Acidic residues" evidence="2">
    <location>
        <begin position="250"/>
        <end position="259"/>
    </location>
</feature>
<dbReference type="InterPro" id="IPR016098">
    <property type="entry name" value="CAP/MinC_C"/>
</dbReference>
<gene>
    <name evidence="4" type="ORF">STCU_08639</name>
</gene>
<feature type="domain" description="C-CAP/cofactor C-like" evidence="3">
    <location>
        <begin position="1"/>
        <end position="99"/>
    </location>
</feature>
<reference evidence="4 5" key="1">
    <citation type="journal article" date="2013" name="PLoS ONE">
        <title>Predicting the Proteins of Angomonas deanei, Strigomonas culicis and Their Respective Endosymbionts Reveals New Aspects of the Trypanosomatidae Family.</title>
        <authorList>
            <person name="Motta M.C."/>
            <person name="Martins A.C."/>
            <person name="de Souza S.S."/>
            <person name="Catta-Preta C.M."/>
            <person name="Silva R."/>
            <person name="Klein C.C."/>
            <person name="de Almeida L.G."/>
            <person name="de Lima Cunha O."/>
            <person name="Ciapina L.P."/>
            <person name="Brocchi M."/>
            <person name="Colabardini A.C."/>
            <person name="de Araujo Lima B."/>
            <person name="Machado C.R."/>
            <person name="de Almeida Soares C.M."/>
            <person name="Probst C.M."/>
            <person name="de Menezes C.B."/>
            <person name="Thompson C.E."/>
            <person name="Bartholomeu D.C."/>
            <person name="Gradia D.F."/>
            <person name="Pavoni D.P."/>
            <person name="Grisard E.C."/>
            <person name="Fantinatti-Garboggini F."/>
            <person name="Marchini F.K."/>
            <person name="Rodrigues-Luiz G.F."/>
            <person name="Wagner G."/>
            <person name="Goldman G.H."/>
            <person name="Fietto J.L."/>
            <person name="Elias M.C."/>
            <person name="Goldman M.H."/>
            <person name="Sagot M.F."/>
            <person name="Pereira M."/>
            <person name="Stoco P.H."/>
            <person name="de Mendonca-Neto R.P."/>
            <person name="Teixeira S.M."/>
            <person name="Maciel T.E."/>
            <person name="de Oliveira Mendes T.A."/>
            <person name="Urmenyi T.P."/>
            <person name="de Souza W."/>
            <person name="Schenkman S."/>
            <person name="de Vasconcelos A.T."/>
        </authorList>
    </citation>
    <scope>NUCLEOTIDE SEQUENCE [LARGE SCALE GENOMIC DNA]</scope>
</reference>
<proteinExistence type="inferred from homology"/>